<evidence type="ECO:0000313" key="2">
    <source>
        <dbReference type="Proteomes" id="UP000002640"/>
    </source>
</evidence>
<protein>
    <recommendedName>
        <fullName evidence="3">Ubiquitin-like protease family profile domain-containing protein</fullName>
    </recommendedName>
</protein>
<sequence>MRALQVRQIKRSSIKVSATADEKRPAANDRVTSVLAMVTLAACSMQITRFQNAWVSDDDSRITREDIVVTVNGVSYEARAIEDMKKWHMMIQRFADIDAAVEWALGITWQPEVISIAKDEPIMEPRQAALRLKMIRVLHADYFLTTFCGKQDIEEECLDRATRRMIRLHRGRAPTSLRCVSCAVERAPPFAADSGERRWESLQCRDRIKQLKAVAVKEIFPLLPGRETGYKFAVFPSMTQVDNYNCGLFVLIFFEAMLSGSSVSDIDDDDDRKELMQLFRPASFRNVAKRPGGCTPKFNTRQRSQRTNIIAAKKSVKLPAVHRQQLHTASRVSPAYTTLCVWSAPGSSTLSSSAASSMKQQVVTWNGSQRRASLTLYTPTSSFQVLRRSTSTRNTRRIDSKLSPRLTSTATTCLFTATAAHVLDGQTAEQLQAVAAPTPLQPAAPPLVARRGAGWVDALTVIASSFSRSCPTRHHPEQSAVGATVRAHVGIPDELIAMPLLRVFDSGSLLVLRFIVIFLGRSCEEALEGSCGPTYLVQNDVAITHSFSA</sequence>
<dbReference type="InParanoid" id="G4ZMD5"/>
<dbReference type="AlphaFoldDB" id="G4ZMD5"/>
<organism evidence="1 2">
    <name type="scientific">Phytophthora sojae (strain P6497)</name>
    <name type="common">Soybean stem and root rot agent</name>
    <name type="synonym">Phytophthora megasperma f. sp. glycines</name>
    <dbReference type="NCBI Taxonomy" id="1094619"/>
    <lineage>
        <taxon>Eukaryota</taxon>
        <taxon>Sar</taxon>
        <taxon>Stramenopiles</taxon>
        <taxon>Oomycota</taxon>
        <taxon>Peronosporomycetes</taxon>
        <taxon>Peronosporales</taxon>
        <taxon>Peronosporaceae</taxon>
        <taxon>Phytophthora</taxon>
    </lineage>
</organism>
<evidence type="ECO:0008006" key="3">
    <source>
        <dbReference type="Google" id="ProtNLM"/>
    </source>
</evidence>
<keyword evidence="2" id="KW-1185">Reference proteome</keyword>
<accession>G4ZMD5</accession>
<dbReference type="KEGG" id="psoj:PHYSODRAFT_301723"/>
<reference evidence="1 2" key="1">
    <citation type="journal article" date="2006" name="Science">
        <title>Phytophthora genome sequences uncover evolutionary origins and mechanisms of pathogenesis.</title>
        <authorList>
            <person name="Tyler B.M."/>
            <person name="Tripathy S."/>
            <person name="Zhang X."/>
            <person name="Dehal P."/>
            <person name="Jiang R.H."/>
            <person name="Aerts A."/>
            <person name="Arredondo F.D."/>
            <person name="Baxter L."/>
            <person name="Bensasson D."/>
            <person name="Beynon J.L."/>
            <person name="Chapman J."/>
            <person name="Damasceno C.M."/>
            <person name="Dorrance A.E."/>
            <person name="Dou D."/>
            <person name="Dickerman A.W."/>
            <person name="Dubchak I.L."/>
            <person name="Garbelotto M."/>
            <person name="Gijzen M."/>
            <person name="Gordon S.G."/>
            <person name="Govers F."/>
            <person name="Grunwald N.J."/>
            <person name="Huang W."/>
            <person name="Ivors K.L."/>
            <person name="Jones R.W."/>
            <person name="Kamoun S."/>
            <person name="Krampis K."/>
            <person name="Lamour K.H."/>
            <person name="Lee M.K."/>
            <person name="McDonald W.H."/>
            <person name="Medina M."/>
            <person name="Meijer H.J."/>
            <person name="Nordberg E.K."/>
            <person name="Maclean D.J."/>
            <person name="Ospina-Giraldo M.D."/>
            <person name="Morris P.F."/>
            <person name="Phuntumart V."/>
            <person name="Putnam N.H."/>
            <person name="Rash S."/>
            <person name="Rose J.K."/>
            <person name="Sakihama Y."/>
            <person name="Salamov A.A."/>
            <person name="Savidor A."/>
            <person name="Scheuring C.F."/>
            <person name="Smith B.M."/>
            <person name="Sobral B.W."/>
            <person name="Terry A."/>
            <person name="Torto-Alalibo T.A."/>
            <person name="Win J."/>
            <person name="Xu Z."/>
            <person name="Zhang H."/>
            <person name="Grigoriev I.V."/>
            <person name="Rokhsar D.S."/>
            <person name="Boore J.L."/>
        </authorList>
    </citation>
    <scope>NUCLEOTIDE SEQUENCE [LARGE SCALE GENOMIC DNA]</scope>
    <source>
        <strain evidence="1 2">P6497</strain>
    </source>
</reference>
<gene>
    <name evidence="1" type="ORF">PHYSODRAFT_301723</name>
</gene>
<dbReference type="RefSeq" id="XP_009528737.1">
    <property type="nucleotide sequence ID" value="XM_009530442.1"/>
</dbReference>
<dbReference type="EMBL" id="JH159155">
    <property type="protein sequence ID" value="EGZ14988.1"/>
    <property type="molecule type" value="Genomic_DNA"/>
</dbReference>
<name>G4ZMD5_PHYSP</name>
<dbReference type="Proteomes" id="UP000002640">
    <property type="component" value="Unassembled WGS sequence"/>
</dbReference>
<proteinExistence type="predicted"/>
<evidence type="ECO:0000313" key="1">
    <source>
        <dbReference type="EMBL" id="EGZ14988.1"/>
    </source>
</evidence>
<dbReference type="GeneID" id="20642063"/>